<dbReference type="SUPFAM" id="SSF56801">
    <property type="entry name" value="Acetyl-CoA synthetase-like"/>
    <property type="match status" value="1"/>
</dbReference>
<dbReference type="PANTHER" id="PTHR43201:SF5">
    <property type="entry name" value="MEDIUM-CHAIN ACYL-COA LIGASE ACSF2, MITOCHONDRIAL"/>
    <property type="match status" value="1"/>
</dbReference>
<dbReference type="AlphaFoldDB" id="A0A3N1D0M5"/>
<organism evidence="5 6">
    <name type="scientific">Actinocorallia herbida</name>
    <dbReference type="NCBI Taxonomy" id="58109"/>
    <lineage>
        <taxon>Bacteria</taxon>
        <taxon>Bacillati</taxon>
        <taxon>Actinomycetota</taxon>
        <taxon>Actinomycetes</taxon>
        <taxon>Streptosporangiales</taxon>
        <taxon>Thermomonosporaceae</taxon>
        <taxon>Actinocorallia</taxon>
    </lineage>
</organism>
<sequence>MSMPAAVRFWAVWRPDGIALRCGEESWTWRELDRATNEIAEGLARAGITAGERVGIFSDNRPEWCQTAIAAGKIRAVAVPLNVRMTAAELRFTLEHSGCRLLVVDDAHAERAATAAEGLPDLTVVTVGEVREGFRPFADLVAAGAPDPEQVPGEEEIAYLCFTSGTTGRPKAAMITHGNVSALAMKNGLADGLTWDDRSYLPTSLSFTGSVLTVWAPIAHAGGTLVLAPQFDPVETVERLSTDITVFYGPVPLWAAMAEVPGIDDRDFGGLRLARAGAGPVPPGQLRAWQARGITLGQGYGCTESSGSGIMLPPADAITRSGSIGRPLMGTRVRIVADDGRDCETDEVGELLIRGPEVMAGYWRDEAETRRALAGGWLHTGDLAARDADGYLRIVDRKKDMFVSGGLNVYPAEVERVIGGIPGVAAAAVVARPDPRWGEVGVAFVDADPDRITAEDVLAAVRAELSDYKVPRAVVVERDTLPRTMSGKVIKPALRERALADPAARS</sequence>
<evidence type="ECO:0000259" key="3">
    <source>
        <dbReference type="Pfam" id="PF00501"/>
    </source>
</evidence>
<evidence type="ECO:0000259" key="4">
    <source>
        <dbReference type="Pfam" id="PF13193"/>
    </source>
</evidence>
<dbReference type="PROSITE" id="PS00455">
    <property type="entry name" value="AMP_BINDING"/>
    <property type="match status" value="1"/>
</dbReference>
<dbReference type="RefSeq" id="WP_123666395.1">
    <property type="nucleotide sequence ID" value="NZ_RJKE01000001.1"/>
</dbReference>
<name>A0A3N1D0M5_9ACTN</name>
<feature type="domain" description="AMP-binding enzyme C-terminal" evidence="4">
    <location>
        <begin position="413"/>
        <end position="488"/>
    </location>
</feature>
<dbReference type="Proteomes" id="UP000272400">
    <property type="component" value="Unassembled WGS sequence"/>
</dbReference>
<dbReference type="PANTHER" id="PTHR43201">
    <property type="entry name" value="ACYL-COA SYNTHETASE"/>
    <property type="match status" value="1"/>
</dbReference>
<dbReference type="Gene3D" id="3.40.50.12780">
    <property type="entry name" value="N-terminal domain of ligase-like"/>
    <property type="match status" value="1"/>
</dbReference>
<dbReference type="InterPro" id="IPR025110">
    <property type="entry name" value="AMP-bd_C"/>
</dbReference>
<dbReference type="Pfam" id="PF13193">
    <property type="entry name" value="AMP-binding_C"/>
    <property type="match status" value="1"/>
</dbReference>
<dbReference type="InterPro" id="IPR020845">
    <property type="entry name" value="AMP-binding_CS"/>
</dbReference>
<comment type="caution">
    <text evidence="5">The sequence shown here is derived from an EMBL/GenBank/DDBJ whole genome shotgun (WGS) entry which is preliminary data.</text>
</comment>
<evidence type="ECO:0000256" key="1">
    <source>
        <dbReference type="ARBA" id="ARBA00006432"/>
    </source>
</evidence>
<evidence type="ECO:0000313" key="5">
    <source>
        <dbReference type="EMBL" id="ROO87060.1"/>
    </source>
</evidence>
<keyword evidence="2" id="KW-0436">Ligase</keyword>
<dbReference type="OrthoDB" id="9803968at2"/>
<dbReference type="Gene3D" id="3.30.300.30">
    <property type="match status" value="1"/>
</dbReference>
<accession>A0A3N1D0M5</accession>
<dbReference type="GO" id="GO:0006631">
    <property type="term" value="P:fatty acid metabolic process"/>
    <property type="evidence" value="ECO:0007669"/>
    <property type="project" value="TreeGrafter"/>
</dbReference>
<dbReference type="GO" id="GO:0031956">
    <property type="term" value="F:medium-chain fatty acid-CoA ligase activity"/>
    <property type="evidence" value="ECO:0007669"/>
    <property type="project" value="TreeGrafter"/>
</dbReference>
<evidence type="ECO:0000256" key="2">
    <source>
        <dbReference type="ARBA" id="ARBA00022598"/>
    </source>
</evidence>
<comment type="similarity">
    <text evidence="1">Belongs to the ATP-dependent AMP-binding enzyme family.</text>
</comment>
<dbReference type="InterPro" id="IPR042099">
    <property type="entry name" value="ANL_N_sf"/>
</dbReference>
<protein>
    <submittedName>
        <fullName evidence="5">Fatty-acyl-CoA synthase</fullName>
    </submittedName>
</protein>
<reference evidence="5 6" key="1">
    <citation type="submission" date="2018-11" db="EMBL/GenBank/DDBJ databases">
        <title>Sequencing the genomes of 1000 actinobacteria strains.</title>
        <authorList>
            <person name="Klenk H.-P."/>
        </authorList>
    </citation>
    <scope>NUCLEOTIDE SEQUENCE [LARGE SCALE GENOMIC DNA]</scope>
    <source>
        <strain evidence="5 6">DSM 44254</strain>
    </source>
</reference>
<gene>
    <name evidence="5" type="ORF">EDD29_4649</name>
</gene>
<dbReference type="InterPro" id="IPR045851">
    <property type="entry name" value="AMP-bd_C_sf"/>
</dbReference>
<dbReference type="EMBL" id="RJKE01000001">
    <property type="protein sequence ID" value="ROO87060.1"/>
    <property type="molecule type" value="Genomic_DNA"/>
</dbReference>
<dbReference type="InterPro" id="IPR000873">
    <property type="entry name" value="AMP-dep_synth/lig_dom"/>
</dbReference>
<evidence type="ECO:0000313" key="6">
    <source>
        <dbReference type="Proteomes" id="UP000272400"/>
    </source>
</evidence>
<keyword evidence="6" id="KW-1185">Reference proteome</keyword>
<feature type="domain" description="AMP-dependent synthetase/ligase" evidence="3">
    <location>
        <begin position="14"/>
        <end position="363"/>
    </location>
</feature>
<proteinExistence type="inferred from homology"/>
<dbReference type="Pfam" id="PF00501">
    <property type="entry name" value="AMP-binding"/>
    <property type="match status" value="1"/>
</dbReference>